<evidence type="ECO:0000313" key="2">
    <source>
        <dbReference type="Proteomes" id="UP000001881"/>
    </source>
</evidence>
<dbReference type="VEuPathDB" id="FungiDB:SMAC_10195"/>
<reference evidence="1 2" key="1">
    <citation type="journal article" date="2010" name="PLoS Genet.">
        <title>De novo assembly of a 40 Mb eukaryotic genome from short sequence reads: Sordaria macrospora, a model organism for fungal morphogenesis.</title>
        <authorList>
            <person name="Nowrousian M."/>
            <person name="Stajich J."/>
            <person name="Chu M."/>
            <person name="Engh I."/>
            <person name="Espagne E."/>
            <person name="Halliday K."/>
            <person name="Kamerewerd J."/>
            <person name="Kempken F."/>
            <person name="Knab B."/>
            <person name="Kuo H.C."/>
            <person name="Osiewacz H.D."/>
            <person name="Poeggeler S."/>
            <person name="Read N."/>
            <person name="Seiler S."/>
            <person name="Smith K."/>
            <person name="Zickler D."/>
            <person name="Kueck U."/>
            <person name="Freitag M."/>
        </authorList>
    </citation>
    <scope>NUCLEOTIDE SEQUENCE [LARGE SCALE GENOMIC DNA]</scope>
    <source>
        <strain evidence="2">ATCC MYA-333 / DSM 997 / K(L3346) / K-hell</strain>
        <tissue evidence="1">Mycelium</tissue>
    </source>
</reference>
<keyword evidence="2" id="KW-1185">Reference proteome</keyword>
<dbReference type="EMBL" id="CABT02000365">
    <property type="protein sequence ID" value="CCC05742.1"/>
    <property type="molecule type" value="Genomic_DNA"/>
</dbReference>
<organism evidence="1 2">
    <name type="scientific">Sordaria macrospora (strain ATCC MYA-333 / DSM 997 / K(L3346) / K-hell)</name>
    <dbReference type="NCBI Taxonomy" id="771870"/>
    <lineage>
        <taxon>Eukaryota</taxon>
        <taxon>Fungi</taxon>
        <taxon>Dikarya</taxon>
        <taxon>Ascomycota</taxon>
        <taxon>Pezizomycotina</taxon>
        <taxon>Sordariomycetes</taxon>
        <taxon>Sordariomycetidae</taxon>
        <taxon>Sordariales</taxon>
        <taxon>Sordariaceae</taxon>
        <taxon>Sordaria</taxon>
    </lineage>
</organism>
<dbReference type="InParanoid" id="F7WCX8"/>
<sequence length="201" mass="22984">MVFMPQALVPLLKWCRDLWYDGKPGAEEGPETLPRLHHRRQRARLRRYHATDRDRAVRMNFERTLAELTIALTDLQRTGGLPQWDAIDERYDPVERRGVQSALADAEERTVPRPVRLASLTARQREDLREHWLVQEKIIDDAIDAWFVRNDTSAGSQTLQDAAAKGRGRPGLDSPVDLQRLSFLRTGQVGFVGGRCYTAAK</sequence>
<evidence type="ECO:0000313" key="1">
    <source>
        <dbReference type="EMBL" id="CCC05742.1"/>
    </source>
</evidence>
<dbReference type="Proteomes" id="UP000001881">
    <property type="component" value="Unassembled WGS sequence"/>
</dbReference>
<proteinExistence type="predicted"/>
<gene>
    <name evidence="1" type="ORF">SMAC_10195</name>
</gene>
<comment type="caution">
    <text evidence="1">The sequence shown here is derived from an EMBL/GenBank/DDBJ whole genome shotgun (WGS) entry which is preliminary data.</text>
</comment>
<name>F7WCX8_SORMK</name>
<accession>F7WCX8</accession>
<protein>
    <submittedName>
        <fullName evidence="1">WGS project CABT00000000 data, contig 2.365</fullName>
    </submittedName>
</protein>
<dbReference type="AlphaFoldDB" id="F7WCX8"/>
<dbReference type="HOGENOM" id="CLU_1361164_0_0_1"/>